<proteinExistence type="predicted"/>
<accession>A0A5M3MSJ2</accession>
<reference evidence="2" key="1">
    <citation type="journal article" date="2012" name="Science">
        <title>The Paleozoic origin of enzymatic lignin decomposition reconstructed from 31 fungal genomes.</title>
        <authorList>
            <person name="Floudas D."/>
            <person name="Binder M."/>
            <person name="Riley R."/>
            <person name="Barry K."/>
            <person name="Blanchette R.A."/>
            <person name="Henrissat B."/>
            <person name="Martinez A.T."/>
            <person name="Otillar R."/>
            <person name="Spatafora J.W."/>
            <person name="Yadav J.S."/>
            <person name="Aerts A."/>
            <person name="Benoit I."/>
            <person name="Boyd A."/>
            <person name="Carlson A."/>
            <person name="Copeland A."/>
            <person name="Coutinho P.M."/>
            <person name="de Vries R.P."/>
            <person name="Ferreira P."/>
            <person name="Findley K."/>
            <person name="Foster B."/>
            <person name="Gaskell J."/>
            <person name="Glotzer D."/>
            <person name="Gorecki P."/>
            <person name="Heitman J."/>
            <person name="Hesse C."/>
            <person name="Hori C."/>
            <person name="Igarashi K."/>
            <person name="Jurgens J.A."/>
            <person name="Kallen N."/>
            <person name="Kersten P."/>
            <person name="Kohler A."/>
            <person name="Kuees U."/>
            <person name="Kumar T.K.A."/>
            <person name="Kuo A."/>
            <person name="LaButti K."/>
            <person name="Larrondo L.F."/>
            <person name="Lindquist E."/>
            <person name="Ling A."/>
            <person name="Lombard V."/>
            <person name="Lucas S."/>
            <person name="Lundell T."/>
            <person name="Martin R."/>
            <person name="McLaughlin D.J."/>
            <person name="Morgenstern I."/>
            <person name="Morin E."/>
            <person name="Murat C."/>
            <person name="Nagy L.G."/>
            <person name="Nolan M."/>
            <person name="Ohm R.A."/>
            <person name="Patyshakuliyeva A."/>
            <person name="Rokas A."/>
            <person name="Ruiz-Duenas F.J."/>
            <person name="Sabat G."/>
            <person name="Salamov A."/>
            <person name="Samejima M."/>
            <person name="Schmutz J."/>
            <person name="Slot J.C."/>
            <person name="St John F."/>
            <person name="Stenlid J."/>
            <person name="Sun H."/>
            <person name="Sun S."/>
            <person name="Syed K."/>
            <person name="Tsang A."/>
            <person name="Wiebenga A."/>
            <person name="Young D."/>
            <person name="Pisabarro A."/>
            <person name="Eastwood D.C."/>
            <person name="Martin F."/>
            <person name="Cullen D."/>
            <person name="Grigoriev I.V."/>
            <person name="Hibbett D.S."/>
        </authorList>
    </citation>
    <scope>NUCLEOTIDE SEQUENCE [LARGE SCALE GENOMIC DNA]</scope>
    <source>
        <strain evidence="2">RWD-64-598 SS2</strain>
    </source>
</reference>
<evidence type="ECO:0000313" key="1">
    <source>
        <dbReference type="EMBL" id="EIW81501.1"/>
    </source>
</evidence>
<keyword evidence="2" id="KW-1185">Reference proteome</keyword>
<dbReference type="OrthoDB" id="2691851at2759"/>
<sequence>VCPKCGITMKLGMGGVNNFGSRHLKSKACKDQAEKKRGETVKVQKTLTSLFASLVPRAKAGSSKGSSTAPPVAPALAPIAPALAPMLVQASTPAQVIADNPAFASTPAEEGAQPAVDTDIVKARDLMRQLREALAGLPDSIPEGGSDDKLGKLMSTLKPLTPACKKDAWELLDPILNNLVGYGTSAAEFAMHLRRGRLGMDGLVDWLNAEVTAWEIGGSVLEGKIGVMVGAMKLQYVSCFPRRVMDYIPFDSSLGETPQEGEGSHVDDGDDIAGVEPDGVSKEATPAQEIEYIKTVTHRPKRTCRCTGLELHVPKGQSPFLLYPIALHAVKSVPWEIETRRGCFFLRAWTCEGVVSGVGVVCLLCSQLASNGTLSGIINRFTKGIAEGTTYAFFGPGHMMSMLRAKSKMIDDTRIHLLSHARRLVRIEQAFNIQRQTLVAISSQRIPAIDRVLSTAFRRGYSVFKVLELVKKAAVGAYHPRGYEEEHYMIGLLFLYLGGKRVADIAHRTMDTPASSTLRKHTVVPRLQPSAAFPTIEEMMYNLEATLSLIEEDLADAAKKLEGGQILATLMFDEIAVEKRLRWCDRTNNIMGVARESADKTNLTFSSMEDVDSLLQEVDTGEVELAVEATVGALGLLNSDDTRVYAARPFLLSGTSKRESAEAHAELLNAALESVKSSPQCKNIRIASLASDGEARRGRALAILTFKTTLSPSSPLYAHLSQLRLMDYHVGDDDITCDKDGRHVFKRARVTVLRPDGTTVEEVVLQPGVVRTHLQDEGHSKSHVDSLFNVADKQDVTTAYQLLRDIWDLPCAKDGSAAIYAQTRDALRTFGQFCRYLLLPYICIDLSLSEQLTYLSAAAHIALALFASPGGGSRFLPVPLYVDIMIMIKNVYFTVAKAKVGSPTIPFYLVLLGTDRVESLFGVLRTMIGNDANLDMIQLGDRSTSTVSVANIFARYPRWDKAPRRLHLPSLDRNEIPLRDADHINPRSFRSNLIPANVTLLTCWKQGRRLIEDAYPSLKARLAFVDATPNASILAPHGVLLVRGARHMSEAVSPPAEDDEEVDSTRHGIQGSCLEGIQELEDSAAEAEWALAADPQKKTAKPSFSNLVDIDGHGTMVPKSRALANRFLYRKSATSTDRLRRVRQEARYSGCAMLGPDGLLHVAKDKEDQPLLLIGSPVASLFSSNGRKFLGLGQVTGIRFRSVQHDDLPIQLLGEDTARISIQLFGLSAGTFHDDDGNSYDWQSALLLSLHIPNLPGFLVSPVDPVTVVPSLGQQVFLFESTSLVSLTATLRDRLLPHNEHRIVSIDPRSFGFPYVEASGECSSH</sequence>
<dbReference type="GeneID" id="19207754"/>
<feature type="non-terminal residue" evidence="1">
    <location>
        <position position="1"/>
    </location>
</feature>
<protein>
    <submittedName>
        <fullName evidence="1">Uncharacterized protein</fullName>
    </submittedName>
</protein>
<evidence type="ECO:0000313" key="2">
    <source>
        <dbReference type="Proteomes" id="UP000053558"/>
    </source>
</evidence>
<dbReference type="RefSeq" id="XP_007768227.1">
    <property type="nucleotide sequence ID" value="XM_007770037.1"/>
</dbReference>
<comment type="caution">
    <text evidence="1">The sequence shown here is derived from an EMBL/GenBank/DDBJ whole genome shotgun (WGS) entry which is preliminary data.</text>
</comment>
<dbReference type="KEGG" id="cput:CONPUDRAFT_55848"/>
<dbReference type="EMBL" id="JH711578">
    <property type="protein sequence ID" value="EIW81501.1"/>
    <property type="molecule type" value="Genomic_DNA"/>
</dbReference>
<dbReference type="Proteomes" id="UP000053558">
    <property type="component" value="Unassembled WGS sequence"/>
</dbReference>
<dbReference type="OMA" id="RTICLAS"/>
<name>A0A5M3MSJ2_CONPW</name>
<gene>
    <name evidence="1" type="ORF">CONPUDRAFT_55848</name>
</gene>
<organism evidence="1 2">
    <name type="scientific">Coniophora puteana (strain RWD-64-598)</name>
    <name type="common">Brown rot fungus</name>
    <dbReference type="NCBI Taxonomy" id="741705"/>
    <lineage>
        <taxon>Eukaryota</taxon>
        <taxon>Fungi</taxon>
        <taxon>Dikarya</taxon>
        <taxon>Basidiomycota</taxon>
        <taxon>Agaricomycotina</taxon>
        <taxon>Agaricomycetes</taxon>
        <taxon>Agaricomycetidae</taxon>
        <taxon>Boletales</taxon>
        <taxon>Coniophorineae</taxon>
        <taxon>Coniophoraceae</taxon>
        <taxon>Coniophora</taxon>
    </lineage>
</organism>